<dbReference type="EMBL" id="KQ978801">
    <property type="protein sequence ID" value="KYN28279.1"/>
    <property type="molecule type" value="Genomic_DNA"/>
</dbReference>
<organism evidence="1 2">
    <name type="scientific">Trachymyrmex cornetzi</name>
    <dbReference type="NCBI Taxonomy" id="471704"/>
    <lineage>
        <taxon>Eukaryota</taxon>
        <taxon>Metazoa</taxon>
        <taxon>Ecdysozoa</taxon>
        <taxon>Arthropoda</taxon>
        <taxon>Hexapoda</taxon>
        <taxon>Insecta</taxon>
        <taxon>Pterygota</taxon>
        <taxon>Neoptera</taxon>
        <taxon>Endopterygota</taxon>
        <taxon>Hymenoptera</taxon>
        <taxon>Apocrita</taxon>
        <taxon>Aculeata</taxon>
        <taxon>Formicoidea</taxon>
        <taxon>Formicidae</taxon>
        <taxon>Myrmicinae</taxon>
        <taxon>Trachymyrmex</taxon>
    </lineage>
</organism>
<sequence length="44" mass="5249">MVRTSVSCLDRERKRTSDIPKFHFEMISVRIGELTNVIWNLELQ</sequence>
<accession>A0A195EK90</accession>
<name>A0A195EK90_9HYME</name>
<dbReference type="AlphaFoldDB" id="A0A195EK90"/>
<dbReference type="Proteomes" id="UP000078492">
    <property type="component" value="Unassembled WGS sequence"/>
</dbReference>
<evidence type="ECO:0000313" key="1">
    <source>
        <dbReference type="EMBL" id="KYN28279.1"/>
    </source>
</evidence>
<gene>
    <name evidence="1" type="ORF">ALC57_02340</name>
</gene>
<proteinExistence type="predicted"/>
<evidence type="ECO:0000313" key="2">
    <source>
        <dbReference type="Proteomes" id="UP000078492"/>
    </source>
</evidence>
<reference evidence="1 2" key="1">
    <citation type="submission" date="2015-09" db="EMBL/GenBank/DDBJ databases">
        <title>Trachymyrmex cornetzi WGS genome.</title>
        <authorList>
            <person name="Nygaard S."/>
            <person name="Hu H."/>
            <person name="Boomsma J."/>
            <person name="Zhang G."/>
        </authorList>
    </citation>
    <scope>NUCLEOTIDE SEQUENCE [LARGE SCALE GENOMIC DNA]</scope>
    <source>
        <strain evidence="1">Tcor2-1</strain>
        <tissue evidence="1">Whole body</tissue>
    </source>
</reference>
<keyword evidence="2" id="KW-1185">Reference proteome</keyword>
<protein>
    <submittedName>
        <fullName evidence="1">Uncharacterized protein</fullName>
    </submittedName>
</protein>